<reference evidence="3 4" key="1">
    <citation type="submission" date="2021-06" db="EMBL/GenBank/DDBJ databases">
        <authorList>
            <person name="Criscuolo A."/>
        </authorList>
    </citation>
    <scope>NUCLEOTIDE SEQUENCE [LARGE SCALE GENOMIC DNA]</scope>
    <source>
        <strain evidence="4">CIP 111802</strain>
    </source>
</reference>
<evidence type="ECO:0000256" key="1">
    <source>
        <dbReference type="SAM" id="MobiDB-lite"/>
    </source>
</evidence>
<evidence type="ECO:0000313" key="4">
    <source>
        <dbReference type="Proteomes" id="UP000730618"/>
    </source>
</evidence>
<feature type="region of interest" description="Disordered" evidence="1">
    <location>
        <begin position="34"/>
        <end position="83"/>
    </location>
</feature>
<dbReference type="Proteomes" id="UP000730618">
    <property type="component" value="Unassembled WGS sequence"/>
</dbReference>
<proteinExistence type="predicted"/>
<comment type="caution">
    <text evidence="3">The sequence shown here is derived from an EMBL/GenBank/DDBJ whole genome shotgun (WGS) entry which is preliminary data.</text>
</comment>
<name>A0ABM8VL14_9BACL</name>
<sequence length="212" mass="22316">MNKTITTLNHRKLTKTALWFFVLIAAFSLTAGCGKPQAKPGENAGQGAANPPQQGGTAGQLPQTGTGQGQGQTGQPSKQPESAPKLTTIAYSDADKQILTATAKSSGVKTVYIPQQGATDDKLDVVRGTAKQMTLQYLKMVVVESAEQLVPVGKVTDQTEAKLKNGTAQWMSVNGQPTLYVKLGDTFISISSAKAVSKQELEAIADTLTPLK</sequence>
<dbReference type="RefSeq" id="WP_218100382.1">
    <property type="nucleotide sequence ID" value="NZ_CAJVCE010000011.1"/>
</dbReference>
<gene>
    <name evidence="3" type="ORF">PAECIP111802_04098</name>
</gene>
<evidence type="ECO:0008006" key="5">
    <source>
        <dbReference type="Google" id="ProtNLM"/>
    </source>
</evidence>
<keyword evidence="4" id="KW-1185">Reference proteome</keyword>
<evidence type="ECO:0000313" key="3">
    <source>
        <dbReference type="EMBL" id="CAG7647924.1"/>
    </source>
</evidence>
<feature type="signal peptide" evidence="2">
    <location>
        <begin position="1"/>
        <end position="31"/>
    </location>
</feature>
<accession>A0ABM8VL14</accession>
<feature type="chain" id="PRO_5047434318" description="DUF4367 domain-containing protein" evidence="2">
    <location>
        <begin position="32"/>
        <end position="212"/>
    </location>
</feature>
<dbReference type="PROSITE" id="PS51257">
    <property type="entry name" value="PROKAR_LIPOPROTEIN"/>
    <property type="match status" value="1"/>
</dbReference>
<organism evidence="3 4">
    <name type="scientific">Paenibacillus allorhizosphaerae</name>
    <dbReference type="NCBI Taxonomy" id="2849866"/>
    <lineage>
        <taxon>Bacteria</taxon>
        <taxon>Bacillati</taxon>
        <taxon>Bacillota</taxon>
        <taxon>Bacilli</taxon>
        <taxon>Bacillales</taxon>
        <taxon>Paenibacillaceae</taxon>
        <taxon>Paenibacillus</taxon>
    </lineage>
</organism>
<protein>
    <recommendedName>
        <fullName evidence="5">DUF4367 domain-containing protein</fullName>
    </recommendedName>
</protein>
<dbReference type="EMBL" id="CAJVCE010000011">
    <property type="protein sequence ID" value="CAG7647924.1"/>
    <property type="molecule type" value="Genomic_DNA"/>
</dbReference>
<evidence type="ECO:0000256" key="2">
    <source>
        <dbReference type="SAM" id="SignalP"/>
    </source>
</evidence>
<keyword evidence="2" id="KW-0732">Signal</keyword>
<feature type="compositionally biased region" description="Low complexity" evidence="1">
    <location>
        <begin position="43"/>
        <end position="65"/>
    </location>
</feature>